<dbReference type="GO" id="GO:0005506">
    <property type="term" value="F:iron ion binding"/>
    <property type="evidence" value="ECO:0007669"/>
    <property type="project" value="InterPro"/>
</dbReference>
<comment type="similarity">
    <text evidence="1">Belongs to the cytochrome P450 family.</text>
</comment>
<dbReference type="InterPro" id="IPR002401">
    <property type="entry name" value="Cyt_P450_E_grp-I"/>
</dbReference>
<evidence type="ECO:0000313" key="7">
    <source>
        <dbReference type="EMBL" id="KAF1965437.1"/>
    </source>
</evidence>
<keyword evidence="5" id="KW-0503">Monooxygenase</keyword>
<dbReference type="Pfam" id="PF00067">
    <property type="entry name" value="p450"/>
    <property type="match status" value="1"/>
</dbReference>
<evidence type="ECO:0000256" key="1">
    <source>
        <dbReference type="ARBA" id="ARBA00010617"/>
    </source>
</evidence>
<accession>A0A6A5UWN3</accession>
<dbReference type="InterPro" id="IPR050364">
    <property type="entry name" value="Cytochrome_P450_fung"/>
</dbReference>
<dbReference type="GO" id="GO:0016705">
    <property type="term" value="F:oxidoreductase activity, acting on paired donors, with incorporation or reduction of molecular oxygen"/>
    <property type="evidence" value="ECO:0007669"/>
    <property type="project" value="InterPro"/>
</dbReference>
<keyword evidence="4 6" id="KW-0408">Iron</keyword>
<dbReference type="EMBL" id="ML976762">
    <property type="protein sequence ID" value="KAF1965437.1"/>
    <property type="molecule type" value="Genomic_DNA"/>
</dbReference>
<gene>
    <name evidence="7" type="ORF">BU23DRAFT_585043</name>
</gene>
<dbReference type="InterPro" id="IPR001128">
    <property type="entry name" value="Cyt_P450"/>
</dbReference>
<keyword evidence="8" id="KW-1185">Reference proteome</keyword>
<evidence type="ECO:0000256" key="2">
    <source>
        <dbReference type="ARBA" id="ARBA00022723"/>
    </source>
</evidence>
<dbReference type="InterPro" id="IPR036396">
    <property type="entry name" value="Cyt_P450_sf"/>
</dbReference>
<dbReference type="GO" id="GO:0020037">
    <property type="term" value="F:heme binding"/>
    <property type="evidence" value="ECO:0007669"/>
    <property type="project" value="InterPro"/>
</dbReference>
<organism evidence="7 8">
    <name type="scientific">Bimuria novae-zelandiae CBS 107.79</name>
    <dbReference type="NCBI Taxonomy" id="1447943"/>
    <lineage>
        <taxon>Eukaryota</taxon>
        <taxon>Fungi</taxon>
        <taxon>Dikarya</taxon>
        <taxon>Ascomycota</taxon>
        <taxon>Pezizomycotina</taxon>
        <taxon>Dothideomycetes</taxon>
        <taxon>Pleosporomycetidae</taxon>
        <taxon>Pleosporales</taxon>
        <taxon>Massarineae</taxon>
        <taxon>Didymosphaeriaceae</taxon>
        <taxon>Bimuria</taxon>
    </lineage>
</organism>
<dbReference type="PANTHER" id="PTHR46300">
    <property type="entry name" value="P450, PUTATIVE (EUROFUNG)-RELATED-RELATED"/>
    <property type="match status" value="1"/>
</dbReference>
<dbReference type="Proteomes" id="UP000800036">
    <property type="component" value="Unassembled WGS sequence"/>
</dbReference>
<dbReference type="PRINTS" id="PR00463">
    <property type="entry name" value="EP450I"/>
</dbReference>
<evidence type="ECO:0000256" key="6">
    <source>
        <dbReference type="PIRSR" id="PIRSR602401-1"/>
    </source>
</evidence>
<keyword evidence="6" id="KW-0349">Heme</keyword>
<evidence type="ECO:0000256" key="4">
    <source>
        <dbReference type="ARBA" id="ARBA00023004"/>
    </source>
</evidence>
<sequence>MTALYYLDITTLVRGQGIIHQGHLLYLFIGNLHQIPSKKRYFQFEKWALEYGPIYSLILGTKVMIVLNSDVAIKELRPEAYIAQDILSGGLRIHFMPNHGAWTVARKLARRILGVSAARTYSSGDFINHLRRYTASITTLMTFGFRTTTMDDPRFKVAFDVSALLDLVPVLRCLPELFFPIKKEGRKIHGRELRLFRDLFLKTKEGLRKGTAKIRKDEKFSDDFAAYIGGSLLQAGSEATASILVGFVQAMVIFPDVAKAAQAELDRVCGDRMPGLNDFPNLPVTQDDMYMGYHIPKSSTIIMNVWAVHNDPQRHPDPRRFDPMRYIDDHQTSIEAANNPEATKRDHFVLVAGRRRCQGMHITDRSIFLAISRLLWAFNFHRAVDRETSEVIIPDINDMADGIMMLPKSFPADIRPRSASKAEYVKQEWSQMLKMLDEQRQWKEIPEGFIWKEEQLSEINVDA</sequence>
<protein>
    <submittedName>
        <fullName evidence="7">Cytochrome P450</fullName>
    </submittedName>
</protein>
<dbReference type="Gene3D" id="1.10.630.10">
    <property type="entry name" value="Cytochrome P450"/>
    <property type="match status" value="1"/>
</dbReference>
<keyword evidence="2 6" id="KW-0479">Metal-binding</keyword>
<evidence type="ECO:0000256" key="5">
    <source>
        <dbReference type="ARBA" id="ARBA00023033"/>
    </source>
</evidence>
<feature type="binding site" description="axial binding residue" evidence="6">
    <location>
        <position position="357"/>
    </location>
    <ligand>
        <name>heme</name>
        <dbReference type="ChEBI" id="CHEBI:30413"/>
    </ligand>
    <ligandPart>
        <name>Fe</name>
        <dbReference type="ChEBI" id="CHEBI:18248"/>
    </ligandPart>
</feature>
<dbReference type="AlphaFoldDB" id="A0A6A5UWN3"/>
<evidence type="ECO:0000256" key="3">
    <source>
        <dbReference type="ARBA" id="ARBA00023002"/>
    </source>
</evidence>
<reference evidence="7" key="1">
    <citation type="journal article" date="2020" name="Stud. Mycol.">
        <title>101 Dothideomycetes genomes: a test case for predicting lifestyles and emergence of pathogens.</title>
        <authorList>
            <person name="Haridas S."/>
            <person name="Albert R."/>
            <person name="Binder M."/>
            <person name="Bloem J."/>
            <person name="Labutti K."/>
            <person name="Salamov A."/>
            <person name="Andreopoulos B."/>
            <person name="Baker S."/>
            <person name="Barry K."/>
            <person name="Bills G."/>
            <person name="Bluhm B."/>
            <person name="Cannon C."/>
            <person name="Castanera R."/>
            <person name="Culley D."/>
            <person name="Daum C."/>
            <person name="Ezra D."/>
            <person name="Gonzalez J."/>
            <person name="Henrissat B."/>
            <person name="Kuo A."/>
            <person name="Liang C."/>
            <person name="Lipzen A."/>
            <person name="Lutzoni F."/>
            <person name="Magnuson J."/>
            <person name="Mondo S."/>
            <person name="Nolan M."/>
            <person name="Ohm R."/>
            <person name="Pangilinan J."/>
            <person name="Park H.-J."/>
            <person name="Ramirez L."/>
            <person name="Alfaro M."/>
            <person name="Sun H."/>
            <person name="Tritt A."/>
            <person name="Yoshinaga Y."/>
            <person name="Zwiers L.-H."/>
            <person name="Turgeon B."/>
            <person name="Goodwin S."/>
            <person name="Spatafora J."/>
            <person name="Crous P."/>
            <person name="Grigoriev I."/>
        </authorList>
    </citation>
    <scope>NUCLEOTIDE SEQUENCE</scope>
    <source>
        <strain evidence="7">CBS 107.79</strain>
    </source>
</reference>
<dbReference type="OrthoDB" id="1055148at2759"/>
<keyword evidence="3" id="KW-0560">Oxidoreductase</keyword>
<evidence type="ECO:0000313" key="8">
    <source>
        <dbReference type="Proteomes" id="UP000800036"/>
    </source>
</evidence>
<comment type="cofactor">
    <cofactor evidence="6">
        <name>heme</name>
        <dbReference type="ChEBI" id="CHEBI:30413"/>
    </cofactor>
</comment>
<name>A0A6A5UWN3_9PLEO</name>
<dbReference type="GO" id="GO:0004497">
    <property type="term" value="F:monooxygenase activity"/>
    <property type="evidence" value="ECO:0007669"/>
    <property type="project" value="UniProtKB-KW"/>
</dbReference>
<dbReference type="PANTHER" id="PTHR46300:SF2">
    <property type="entry name" value="CYTOCHROME P450 MONOOXYGENASE ALNH-RELATED"/>
    <property type="match status" value="1"/>
</dbReference>
<dbReference type="SUPFAM" id="SSF48264">
    <property type="entry name" value="Cytochrome P450"/>
    <property type="match status" value="1"/>
</dbReference>
<proteinExistence type="inferred from homology"/>